<comment type="caution">
    <text evidence="2">The sequence shown here is derived from an EMBL/GenBank/DDBJ whole genome shotgun (WGS) entry which is preliminary data.</text>
</comment>
<evidence type="ECO:0008006" key="4">
    <source>
        <dbReference type="Google" id="ProtNLM"/>
    </source>
</evidence>
<accession>A0A5J4WUN0</accession>
<proteinExistence type="predicted"/>
<dbReference type="EMBL" id="SNRW01000921">
    <property type="protein sequence ID" value="KAA6398600.1"/>
    <property type="molecule type" value="Genomic_DNA"/>
</dbReference>
<sequence length="225" mass="25792">MTQIPQQQAESSKMTQIPQQAESSKMIELPKQPDPQPPIKTWDVKFWITSTAGSYTKTKGEFTYLSTNDEGKTIAIDQQITRGIFRCEFRINELLDSQWFGVMKSTLKVPFGKDPSFQPYSKSCLIFLSDGRIWQNGNDAEGNEYMNTGDIIAIEVDMSAKPRTAKLFINNQLQPLYMSGIPESIQFFFFFYCKEESLTVLSLKRLEQPTPATVEDPEEIQWTKN</sequence>
<dbReference type="InterPro" id="IPR043136">
    <property type="entry name" value="B30.2/SPRY_sf"/>
</dbReference>
<feature type="compositionally biased region" description="Polar residues" evidence="1">
    <location>
        <begin position="1"/>
        <end position="23"/>
    </location>
</feature>
<name>A0A5J4WUN0_9EUKA</name>
<evidence type="ECO:0000313" key="3">
    <source>
        <dbReference type="Proteomes" id="UP000324800"/>
    </source>
</evidence>
<dbReference type="AlphaFoldDB" id="A0A5J4WUN0"/>
<dbReference type="Gene3D" id="2.60.120.920">
    <property type="match status" value="1"/>
</dbReference>
<protein>
    <recommendedName>
        <fullName evidence="4">SPRY domain-containing protein</fullName>
    </recommendedName>
</protein>
<organism evidence="2 3">
    <name type="scientific">Streblomastix strix</name>
    <dbReference type="NCBI Taxonomy" id="222440"/>
    <lineage>
        <taxon>Eukaryota</taxon>
        <taxon>Metamonada</taxon>
        <taxon>Preaxostyla</taxon>
        <taxon>Oxymonadida</taxon>
        <taxon>Streblomastigidae</taxon>
        <taxon>Streblomastix</taxon>
    </lineage>
</organism>
<evidence type="ECO:0000256" key="1">
    <source>
        <dbReference type="SAM" id="MobiDB-lite"/>
    </source>
</evidence>
<feature type="region of interest" description="Disordered" evidence="1">
    <location>
        <begin position="1"/>
        <end position="38"/>
    </location>
</feature>
<evidence type="ECO:0000313" key="2">
    <source>
        <dbReference type="EMBL" id="KAA6398600.1"/>
    </source>
</evidence>
<reference evidence="2 3" key="1">
    <citation type="submission" date="2019-03" db="EMBL/GenBank/DDBJ databases">
        <title>Single cell metagenomics reveals metabolic interactions within the superorganism composed of flagellate Streblomastix strix and complex community of Bacteroidetes bacteria on its surface.</title>
        <authorList>
            <person name="Treitli S.C."/>
            <person name="Kolisko M."/>
            <person name="Husnik F."/>
            <person name="Keeling P."/>
            <person name="Hampl V."/>
        </authorList>
    </citation>
    <scope>NUCLEOTIDE SEQUENCE [LARGE SCALE GENOMIC DNA]</scope>
    <source>
        <strain evidence="2">ST1C</strain>
    </source>
</reference>
<dbReference type="Proteomes" id="UP000324800">
    <property type="component" value="Unassembled WGS sequence"/>
</dbReference>
<gene>
    <name evidence="2" type="ORF">EZS28_005872</name>
</gene>